<dbReference type="InterPro" id="IPR017853">
    <property type="entry name" value="GH"/>
</dbReference>
<dbReference type="GO" id="GO:0009341">
    <property type="term" value="C:beta-galactosidase complex"/>
    <property type="evidence" value="ECO:0007669"/>
    <property type="project" value="TreeGrafter"/>
</dbReference>
<dbReference type="EMBL" id="KB007932">
    <property type="protein sequence ID" value="ELR19732.1"/>
    <property type="molecule type" value="Genomic_DNA"/>
</dbReference>
<dbReference type="SUPFAM" id="SSF49303">
    <property type="entry name" value="beta-Galactosidase/glucuronidase domain"/>
    <property type="match status" value="1"/>
</dbReference>
<keyword evidence="4" id="KW-0326">Glycosidase</keyword>
<evidence type="ECO:0000256" key="4">
    <source>
        <dbReference type="ARBA" id="ARBA00023295"/>
    </source>
</evidence>
<dbReference type="Gene3D" id="3.20.20.80">
    <property type="entry name" value="Glycosidases"/>
    <property type="match status" value="1"/>
</dbReference>
<reference evidence="6 7" key="1">
    <citation type="journal article" date="2013" name="Genome Biol.">
        <title>Genome of Acanthamoeba castellanii highlights extensive lateral gene transfer and early evolution of tyrosine kinase signaling.</title>
        <authorList>
            <person name="Clarke M."/>
            <person name="Lohan A.J."/>
            <person name="Liu B."/>
            <person name="Lagkouvardos I."/>
            <person name="Roy S."/>
            <person name="Zafar N."/>
            <person name="Bertelli C."/>
            <person name="Schilde C."/>
            <person name="Kianianmomeni A."/>
            <person name="Burglin T.R."/>
            <person name="Frech C."/>
            <person name="Turcotte B."/>
            <person name="Kopec K.O."/>
            <person name="Synnott J.M."/>
            <person name="Choo C."/>
            <person name="Paponov I."/>
            <person name="Finkler A."/>
            <person name="Soon Heng Tan C."/>
            <person name="Hutchins A.P."/>
            <person name="Weinmeier T."/>
            <person name="Rattei T."/>
            <person name="Chu J.S."/>
            <person name="Gimenez G."/>
            <person name="Irimia M."/>
            <person name="Rigden D.J."/>
            <person name="Fitzpatrick D.A."/>
            <person name="Lorenzo-Morales J."/>
            <person name="Bateman A."/>
            <person name="Chiu C.H."/>
            <person name="Tang P."/>
            <person name="Hegemann P."/>
            <person name="Fromm H."/>
            <person name="Raoult D."/>
            <person name="Greub G."/>
            <person name="Miranda-Saavedra D."/>
            <person name="Chen N."/>
            <person name="Nash P."/>
            <person name="Ginger M.L."/>
            <person name="Horn M."/>
            <person name="Schaap P."/>
            <person name="Caler L."/>
            <person name="Loftus B."/>
        </authorList>
    </citation>
    <scope>NUCLEOTIDE SEQUENCE [LARGE SCALE GENOMIC DNA]</scope>
    <source>
        <strain evidence="6 7">Neff</strain>
    </source>
</reference>
<dbReference type="InterPro" id="IPR023230">
    <property type="entry name" value="Glyco_hydro_2_CS"/>
</dbReference>
<feature type="domain" description="Glycoside hydrolase family 2 catalytic" evidence="5">
    <location>
        <begin position="117"/>
        <end position="144"/>
    </location>
</feature>
<dbReference type="EC" id="3.2.1.23" evidence="2"/>
<name>L8H3C2_ACACF</name>
<dbReference type="Pfam" id="PF02836">
    <property type="entry name" value="Glyco_hydro_2_C"/>
    <property type="match status" value="2"/>
</dbReference>
<keyword evidence="3" id="KW-0378">Hydrolase</keyword>
<dbReference type="GeneID" id="14920562"/>
<dbReference type="Proteomes" id="UP000011083">
    <property type="component" value="Unassembled WGS sequence"/>
</dbReference>
<accession>L8H3C2</accession>
<dbReference type="RefSeq" id="XP_004341824.1">
    <property type="nucleotide sequence ID" value="XM_004341776.1"/>
</dbReference>
<keyword evidence="7" id="KW-1185">Reference proteome</keyword>
<proteinExistence type="predicted"/>
<evidence type="ECO:0000256" key="1">
    <source>
        <dbReference type="ARBA" id="ARBA00001412"/>
    </source>
</evidence>
<dbReference type="InterPro" id="IPR006103">
    <property type="entry name" value="Glyco_hydro_2_cat"/>
</dbReference>
<protein>
    <recommendedName>
        <fullName evidence="2">beta-galactosidase</fullName>
        <ecNumber evidence="2">3.2.1.23</ecNumber>
    </recommendedName>
</protein>
<organism evidence="6 7">
    <name type="scientific">Acanthamoeba castellanii (strain ATCC 30010 / Neff)</name>
    <dbReference type="NCBI Taxonomy" id="1257118"/>
    <lineage>
        <taxon>Eukaryota</taxon>
        <taxon>Amoebozoa</taxon>
        <taxon>Discosea</taxon>
        <taxon>Longamoebia</taxon>
        <taxon>Centramoebida</taxon>
        <taxon>Acanthamoebidae</taxon>
        <taxon>Acanthamoeba</taxon>
    </lineage>
</organism>
<dbReference type="KEGG" id="acan:ACA1_200390"/>
<comment type="catalytic activity">
    <reaction evidence="1">
        <text>Hydrolysis of terminal non-reducing beta-D-galactose residues in beta-D-galactosides.</text>
        <dbReference type="EC" id="3.2.1.23"/>
    </reaction>
</comment>
<evidence type="ECO:0000256" key="2">
    <source>
        <dbReference type="ARBA" id="ARBA00012756"/>
    </source>
</evidence>
<evidence type="ECO:0000313" key="7">
    <source>
        <dbReference type="Proteomes" id="UP000011083"/>
    </source>
</evidence>
<evidence type="ECO:0000313" key="6">
    <source>
        <dbReference type="EMBL" id="ELR19732.1"/>
    </source>
</evidence>
<dbReference type="STRING" id="1257118.L8H3C2"/>
<dbReference type="InterPro" id="IPR036156">
    <property type="entry name" value="Beta-gal/glucu_dom_sf"/>
</dbReference>
<dbReference type="GO" id="GO:0005990">
    <property type="term" value="P:lactose catabolic process"/>
    <property type="evidence" value="ECO:0007669"/>
    <property type="project" value="TreeGrafter"/>
</dbReference>
<dbReference type="VEuPathDB" id="AmoebaDB:ACA1_200390"/>
<dbReference type="AlphaFoldDB" id="L8H3C2"/>
<dbReference type="PROSITE" id="PS00719">
    <property type="entry name" value="GLYCOSYL_HYDROL_F2_1"/>
    <property type="match status" value="1"/>
</dbReference>
<evidence type="ECO:0000256" key="3">
    <source>
        <dbReference type="ARBA" id="ARBA00022801"/>
    </source>
</evidence>
<dbReference type="GO" id="GO:0004565">
    <property type="term" value="F:beta-galactosidase activity"/>
    <property type="evidence" value="ECO:0007669"/>
    <property type="project" value="UniProtKB-EC"/>
</dbReference>
<evidence type="ECO:0000259" key="5">
    <source>
        <dbReference type="Pfam" id="PF02836"/>
    </source>
</evidence>
<sequence>MQLIADADAGRRFRFFDDGELTYVDDEHNLAERHSVLHRCTKNVDWNSNTVDGEVVVEFQAAIGDVEPWTAETPRLYTALFVLSSHGLDGGGGGEEFQRCSYHAVKVGFRRVSVSPRDGALLLNGRPLKLRGVNRHEFNAWKGIGAFSSFPTSATSASSLSSTTAADVDDNSKREAIRDVQMMKRANFNAIRTSHYPNDAFFYLLCDHLGVYVVDEANIETHGLWDHFSDDPA</sequence>
<dbReference type="Gene3D" id="2.60.40.10">
    <property type="entry name" value="Immunoglobulins"/>
    <property type="match status" value="1"/>
</dbReference>
<feature type="domain" description="Glycoside hydrolase family 2 catalytic" evidence="5">
    <location>
        <begin position="176"/>
        <end position="229"/>
    </location>
</feature>
<dbReference type="PANTHER" id="PTHR46323">
    <property type="entry name" value="BETA-GALACTOSIDASE"/>
    <property type="match status" value="1"/>
</dbReference>
<gene>
    <name evidence="6" type="ORF">ACA1_200390</name>
</gene>
<dbReference type="PANTHER" id="PTHR46323:SF2">
    <property type="entry name" value="BETA-GALACTOSIDASE"/>
    <property type="match status" value="1"/>
</dbReference>
<dbReference type="SUPFAM" id="SSF51445">
    <property type="entry name" value="(Trans)glycosidases"/>
    <property type="match status" value="1"/>
</dbReference>
<dbReference type="InterPro" id="IPR050347">
    <property type="entry name" value="Bact_Beta-galactosidase"/>
</dbReference>
<dbReference type="OrthoDB" id="408320at2759"/>
<dbReference type="InterPro" id="IPR013783">
    <property type="entry name" value="Ig-like_fold"/>
</dbReference>